<keyword evidence="2" id="KW-0732">Signal</keyword>
<protein>
    <recommendedName>
        <fullName evidence="3">Carboxylesterase type B domain-containing protein</fullName>
    </recommendedName>
</protein>
<sequence>MIRSILTILSFLVLTSAQADQIISTSFGDVQGSKAISRDGRTFYQFLGIPYAKAERFQPPVNPDPWQEVRDSTKQGPVCPQIQSNFDDSAPKVFLGSEDCLNLNVFSPKLPQPGKAKVLLPVMVWFQGGGGDVYGAGDYEPQYYMDTDIVLVTFNARLGFLGFLNLGNELASGNQRLKDQVLMLKWVQKNIENFGGDPARVTLNGVDSGAAELSYHILSPMSKGLFAGAISQKGSPLLPTFIRNPIYQAKRYGAHVGCPLESREGLLECLKGKRPEDLVLSFNRWISDLTENEFLKFGISIEYIDSEKAFLTEIPFVLLKEGRIANKVPWLMHLDLNAGFTAFTAKILVSKNLQKKLNENIKTILPRYLDYDNIASDPDVVTQKIIDNYFDGGEITESNILQLVNLVTYRFFSGPTIQTGDYYPDHAGIYGLMNGYVPSGGCPSLFGYGEALGGACNEVISYQFPLTMYYPGINKTSKDYPLSKKLVELYASFMEMGKPTKFWGEVQNWLVYDRINRFGVNIGKDGGMSCHFMTPEFAKSFQIWTALLKNELAAELETPKQEIF</sequence>
<feature type="domain" description="Carboxylesterase type B" evidence="3">
    <location>
        <begin position="20"/>
        <end position="523"/>
    </location>
</feature>
<evidence type="ECO:0000259" key="3">
    <source>
        <dbReference type="Pfam" id="PF00135"/>
    </source>
</evidence>
<keyword evidence="5" id="KW-1185">Reference proteome</keyword>
<keyword evidence="1" id="KW-0325">Glycoprotein</keyword>
<evidence type="ECO:0000313" key="5">
    <source>
        <dbReference type="Proteomes" id="UP000708208"/>
    </source>
</evidence>
<dbReference type="InterPro" id="IPR050309">
    <property type="entry name" value="Type-B_Carboxylest/Lipase"/>
</dbReference>
<evidence type="ECO:0000256" key="2">
    <source>
        <dbReference type="SAM" id="SignalP"/>
    </source>
</evidence>
<evidence type="ECO:0000256" key="1">
    <source>
        <dbReference type="ARBA" id="ARBA00023180"/>
    </source>
</evidence>
<dbReference type="PANTHER" id="PTHR11559">
    <property type="entry name" value="CARBOXYLESTERASE"/>
    <property type="match status" value="1"/>
</dbReference>
<comment type="caution">
    <text evidence="4">The sequence shown here is derived from an EMBL/GenBank/DDBJ whole genome shotgun (WGS) entry which is preliminary data.</text>
</comment>
<dbReference type="InterPro" id="IPR002018">
    <property type="entry name" value="CarbesteraseB"/>
</dbReference>
<name>A0A8J2PEZ0_9HEXA</name>
<dbReference type="AlphaFoldDB" id="A0A8J2PEZ0"/>
<accession>A0A8J2PEZ0</accession>
<feature type="signal peptide" evidence="2">
    <location>
        <begin position="1"/>
        <end position="19"/>
    </location>
</feature>
<organism evidence="4 5">
    <name type="scientific">Allacma fusca</name>
    <dbReference type="NCBI Taxonomy" id="39272"/>
    <lineage>
        <taxon>Eukaryota</taxon>
        <taxon>Metazoa</taxon>
        <taxon>Ecdysozoa</taxon>
        <taxon>Arthropoda</taxon>
        <taxon>Hexapoda</taxon>
        <taxon>Collembola</taxon>
        <taxon>Symphypleona</taxon>
        <taxon>Sminthuridae</taxon>
        <taxon>Allacma</taxon>
    </lineage>
</organism>
<dbReference type="Pfam" id="PF00135">
    <property type="entry name" value="COesterase"/>
    <property type="match status" value="1"/>
</dbReference>
<proteinExistence type="predicted"/>
<dbReference type="OrthoDB" id="19653at2759"/>
<reference evidence="4" key="1">
    <citation type="submission" date="2021-06" db="EMBL/GenBank/DDBJ databases">
        <authorList>
            <person name="Hodson N. C."/>
            <person name="Mongue J. A."/>
            <person name="Jaron S. K."/>
        </authorList>
    </citation>
    <scope>NUCLEOTIDE SEQUENCE</scope>
</reference>
<dbReference type="EMBL" id="CAJVCH010541283">
    <property type="protein sequence ID" value="CAG7826827.1"/>
    <property type="molecule type" value="Genomic_DNA"/>
</dbReference>
<feature type="chain" id="PRO_5035324408" description="Carboxylesterase type B domain-containing protein" evidence="2">
    <location>
        <begin position="20"/>
        <end position="564"/>
    </location>
</feature>
<evidence type="ECO:0000313" key="4">
    <source>
        <dbReference type="EMBL" id="CAG7826827.1"/>
    </source>
</evidence>
<gene>
    <name evidence="4" type="ORF">AFUS01_LOCUS36862</name>
</gene>
<dbReference type="Proteomes" id="UP000708208">
    <property type="component" value="Unassembled WGS sequence"/>
</dbReference>